<keyword evidence="3 7" id="KW-0597">Phosphoprotein</keyword>
<dbReference type="InterPro" id="IPR036061">
    <property type="entry name" value="CheW-like_dom_sf"/>
</dbReference>
<feature type="domain" description="HPt" evidence="12">
    <location>
        <begin position="3"/>
        <end position="110"/>
    </location>
</feature>
<dbReference type="AlphaFoldDB" id="A0A832A0N6"/>
<dbReference type="FunFam" id="3.30.565.10:FF:000016">
    <property type="entry name" value="Chemotaxis protein CheA, putative"/>
    <property type="match status" value="1"/>
</dbReference>
<dbReference type="InterPro" id="IPR005467">
    <property type="entry name" value="His_kinase_dom"/>
</dbReference>
<accession>A0A832A0N6</accession>
<evidence type="ECO:0000259" key="11">
    <source>
        <dbReference type="PROSITE" id="PS50851"/>
    </source>
</evidence>
<dbReference type="PROSITE" id="PS50851">
    <property type="entry name" value="CHEW"/>
    <property type="match status" value="1"/>
</dbReference>
<feature type="domain" description="CheW-like" evidence="11">
    <location>
        <begin position="546"/>
        <end position="687"/>
    </location>
</feature>
<keyword evidence="4" id="KW-0808">Transferase</keyword>
<dbReference type="CDD" id="cd00088">
    <property type="entry name" value="HPT"/>
    <property type="match status" value="1"/>
</dbReference>
<evidence type="ECO:0000256" key="1">
    <source>
        <dbReference type="ARBA" id="ARBA00000085"/>
    </source>
</evidence>
<dbReference type="GO" id="GO:0006935">
    <property type="term" value="P:chemotaxis"/>
    <property type="evidence" value="ECO:0007669"/>
    <property type="project" value="InterPro"/>
</dbReference>
<dbReference type="Pfam" id="PF02518">
    <property type="entry name" value="HATPase_c"/>
    <property type="match status" value="1"/>
</dbReference>
<dbReference type="SMART" id="SM00387">
    <property type="entry name" value="HATPase_c"/>
    <property type="match status" value="1"/>
</dbReference>
<evidence type="ECO:0000256" key="3">
    <source>
        <dbReference type="ARBA" id="ARBA00022553"/>
    </source>
</evidence>
<organism evidence="13">
    <name type="scientific">Desulfacinum infernum</name>
    <dbReference type="NCBI Taxonomy" id="35837"/>
    <lineage>
        <taxon>Bacteria</taxon>
        <taxon>Pseudomonadati</taxon>
        <taxon>Thermodesulfobacteriota</taxon>
        <taxon>Syntrophobacteria</taxon>
        <taxon>Syntrophobacterales</taxon>
        <taxon>Syntrophobacteraceae</taxon>
        <taxon>Desulfacinum</taxon>
    </lineage>
</organism>
<dbReference type="Gene3D" id="3.30.565.10">
    <property type="entry name" value="Histidine kinase-like ATPase, C-terminal domain"/>
    <property type="match status" value="1"/>
</dbReference>
<dbReference type="Pfam" id="PF01584">
    <property type="entry name" value="CheW"/>
    <property type="match status" value="1"/>
</dbReference>
<dbReference type="InterPro" id="IPR002545">
    <property type="entry name" value="CheW-lke_dom"/>
</dbReference>
<dbReference type="EMBL" id="DSTK01000039">
    <property type="protein sequence ID" value="HFK98417.1"/>
    <property type="molecule type" value="Genomic_DNA"/>
</dbReference>
<dbReference type="GO" id="GO:0000155">
    <property type="term" value="F:phosphorelay sensor kinase activity"/>
    <property type="evidence" value="ECO:0007669"/>
    <property type="project" value="UniProtKB-ARBA"/>
</dbReference>
<dbReference type="InterPro" id="IPR011006">
    <property type="entry name" value="CheY-like_superfamily"/>
</dbReference>
<evidence type="ECO:0000256" key="6">
    <source>
        <dbReference type="PROSITE-ProRule" id="PRU00110"/>
    </source>
</evidence>
<dbReference type="Pfam" id="PF00072">
    <property type="entry name" value="Response_reg"/>
    <property type="match status" value="1"/>
</dbReference>
<dbReference type="InterPro" id="IPR004358">
    <property type="entry name" value="Sig_transdc_His_kin-like_C"/>
</dbReference>
<dbReference type="Gene3D" id="1.20.120.160">
    <property type="entry name" value="HPT domain"/>
    <property type="match status" value="1"/>
</dbReference>
<evidence type="ECO:0000256" key="2">
    <source>
        <dbReference type="ARBA" id="ARBA00012438"/>
    </source>
</evidence>
<dbReference type="InterPro" id="IPR008207">
    <property type="entry name" value="Sig_transdc_His_kin_Hpt_dom"/>
</dbReference>
<evidence type="ECO:0000256" key="5">
    <source>
        <dbReference type="ARBA" id="ARBA00022777"/>
    </source>
</evidence>
<dbReference type="EC" id="2.7.13.3" evidence="2"/>
<dbReference type="PRINTS" id="PR00344">
    <property type="entry name" value="BCTRLSENSOR"/>
</dbReference>
<feature type="domain" description="Histidine kinase" evidence="9">
    <location>
        <begin position="296"/>
        <end position="546"/>
    </location>
</feature>
<dbReference type="SUPFAM" id="SSF55874">
    <property type="entry name" value="ATPase domain of HSP90 chaperone/DNA topoisomerase II/histidine kinase"/>
    <property type="match status" value="1"/>
</dbReference>
<dbReference type="PANTHER" id="PTHR43395">
    <property type="entry name" value="SENSOR HISTIDINE KINASE CHEA"/>
    <property type="match status" value="1"/>
</dbReference>
<dbReference type="PANTHER" id="PTHR43395:SF1">
    <property type="entry name" value="CHEMOTAXIS PROTEIN CHEA"/>
    <property type="match status" value="1"/>
</dbReference>
<reference evidence="13" key="1">
    <citation type="journal article" date="2020" name="mSystems">
        <title>Genome- and Community-Level Interaction Insights into Carbon Utilization and Element Cycling Functions of Hydrothermarchaeota in Hydrothermal Sediment.</title>
        <authorList>
            <person name="Zhou Z."/>
            <person name="Liu Y."/>
            <person name="Xu W."/>
            <person name="Pan J."/>
            <person name="Luo Z.H."/>
            <person name="Li M."/>
        </authorList>
    </citation>
    <scope>NUCLEOTIDE SEQUENCE [LARGE SCALE GENOMIC DNA]</scope>
    <source>
        <strain evidence="13">SpSt-456</strain>
    </source>
</reference>
<dbReference type="PROSITE" id="PS50109">
    <property type="entry name" value="HIS_KIN"/>
    <property type="match status" value="1"/>
</dbReference>
<dbReference type="Pfam" id="PF01627">
    <property type="entry name" value="Hpt"/>
    <property type="match status" value="1"/>
</dbReference>
<evidence type="ECO:0000259" key="10">
    <source>
        <dbReference type="PROSITE" id="PS50110"/>
    </source>
</evidence>
<feature type="domain" description="Response regulatory" evidence="10">
    <location>
        <begin position="711"/>
        <end position="827"/>
    </location>
</feature>
<dbReference type="SUPFAM" id="SSF52172">
    <property type="entry name" value="CheY-like"/>
    <property type="match status" value="1"/>
</dbReference>
<feature type="modified residue" description="Phosphohistidine" evidence="6">
    <location>
        <position position="53"/>
    </location>
</feature>
<evidence type="ECO:0000259" key="9">
    <source>
        <dbReference type="PROSITE" id="PS50109"/>
    </source>
</evidence>
<dbReference type="SUPFAM" id="SSF50341">
    <property type="entry name" value="CheW-like"/>
    <property type="match status" value="1"/>
</dbReference>
<dbReference type="Gene3D" id="3.40.50.2300">
    <property type="match status" value="1"/>
</dbReference>
<proteinExistence type="predicted"/>
<dbReference type="InterPro" id="IPR003594">
    <property type="entry name" value="HATPase_dom"/>
</dbReference>
<dbReference type="Gene3D" id="2.30.30.40">
    <property type="entry name" value="SH3 Domains"/>
    <property type="match status" value="1"/>
</dbReference>
<evidence type="ECO:0000313" key="13">
    <source>
        <dbReference type="EMBL" id="HFK98417.1"/>
    </source>
</evidence>
<evidence type="ECO:0000259" key="12">
    <source>
        <dbReference type="PROSITE" id="PS50894"/>
    </source>
</evidence>
<feature type="region of interest" description="Disordered" evidence="8">
    <location>
        <begin position="163"/>
        <end position="231"/>
    </location>
</feature>
<evidence type="ECO:0000256" key="4">
    <source>
        <dbReference type="ARBA" id="ARBA00022679"/>
    </source>
</evidence>
<evidence type="ECO:0000256" key="7">
    <source>
        <dbReference type="PROSITE-ProRule" id="PRU00169"/>
    </source>
</evidence>
<dbReference type="InterPro" id="IPR036641">
    <property type="entry name" value="HPT_dom_sf"/>
</dbReference>
<dbReference type="SMART" id="SM00073">
    <property type="entry name" value="HPT"/>
    <property type="match status" value="1"/>
</dbReference>
<dbReference type="SMART" id="SM00448">
    <property type="entry name" value="REC"/>
    <property type="match status" value="1"/>
</dbReference>
<sequence length="829" mass="90544">MNEHELMERLRQAFLGEARERLDSLTARLSDLENQKDPSVRKESLEVAYREAHSLKGAARAVGFSHVEAVCQSAENVLSALKREEIAPSRDLVSGLYRALSFVEKAVQGEEAEESVASVCRRLESLIETGRGGNDCPQNGPLVGLSCEDAPVSTPVALSPDWSANGASCEPSHDPPCPGAEDAPAMGPRSVQNETALQRKTEDEPTDAVSTPVRFPKAGPGRGKEGAVKSPSSVRVDVHRLEVFLKRAEELISAKLAMAQHVHDLKTLRRRFAQMKGCCSADTKEIKWLKECSARSARGEVAVPVEKLAELWRFIDTNRSVLQALYGDVSRAVAAAEENARYLATLVDELMEGAKEVLLQPFSTVLLGFSRMVRDLGDHLGKDVKLVIQGDDVEADRRILEELRDPLVHLLRNAVDHGLEPPAVRVKNGKRPEGTVWIRVEQHDARTVRVVVEDDGAGIDPDRLRQEAVRRGIMGQKEANELTDAAALELIFRSDLSTSSMVTELSGRGLGMAIVKDKVEGLGGRLRVESDRGRGTRIVMELPVSLATFRGILIGEAGCLFVLPTHTVDAVVRVRQEDRRRVKGRETITFRDLVVPLERLGSVLGLERTEPQGPRQSDRSGTAVLLKVGDGHAAVEVDAVLGEQEVLIKGLGPQLQKVPHIWGATVLGSGQVVPVLNAADVVRSVRRFAEKSRASTAPKNGGAKARKRRRSVLVAEDSVTSRTLLKNILEGAGYAVQTAVDGQEALSRLREEPVEAVVSDVEMPRMNGFDLTRAIRQDEKLKHVPVILVTSLDSREDREKGLEAGADAYIVKSSFDQSTLLDVLERFTG</sequence>
<evidence type="ECO:0000256" key="8">
    <source>
        <dbReference type="SAM" id="MobiDB-lite"/>
    </source>
</evidence>
<comment type="caution">
    <text evidence="13">The sequence shown here is derived from an EMBL/GenBank/DDBJ whole genome shotgun (WGS) entry which is preliminary data.</text>
</comment>
<dbReference type="InterPro" id="IPR001789">
    <property type="entry name" value="Sig_transdc_resp-reg_receiver"/>
</dbReference>
<protein>
    <recommendedName>
        <fullName evidence="2">histidine kinase</fullName>
        <ecNumber evidence="2">2.7.13.3</ecNumber>
    </recommendedName>
</protein>
<dbReference type="InterPro" id="IPR051315">
    <property type="entry name" value="Bact_Chemotaxis_CheA"/>
</dbReference>
<dbReference type="SMART" id="SM00260">
    <property type="entry name" value="CheW"/>
    <property type="match status" value="1"/>
</dbReference>
<dbReference type="InterPro" id="IPR036890">
    <property type="entry name" value="HATPase_C_sf"/>
</dbReference>
<keyword evidence="5 13" id="KW-0418">Kinase</keyword>
<feature type="modified residue" description="4-aspartylphosphate" evidence="7">
    <location>
        <position position="760"/>
    </location>
</feature>
<dbReference type="PROSITE" id="PS50894">
    <property type="entry name" value="HPT"/>
    <property type="match status" value="1"/>
</dbReference>
<name>A0A832A0N6_9BACT</name>
<comment type="catalytic activity">
    <reaction evidence="1">
        <text>ATP + protein L-histidine = ADP + protein N-phospho-L-histidine.</text>
        <dbReference type="EC" id="2.7.13.3"/>
    </reaction>
</comment>
<dbReference type="PROSITE" id="PS50110">
    <property type="entry name" value="RESPONSE_REGULATORY"/>
    <property type="match status" value="1"/>
</dbReference>
<gene>
    <name evidence="13" type="ORF">ENS06_13980</name>
</gene>
<dbReference type="SUPFAM" id="SSF47226">
    <property type="entry name" value="Histidine-containing phosphotransfer domain, HPT domain"/>
    <property type="match status" value="1"/>
</dbReference>